<evidence type="ECO:0000313" key="2">
    <source>
        <dbReference type="Proteomes" id="UP000326289"/>
    </source>
</evidence>
<organism evidence="1 2">
    <name type="scientific">Aspergillus minisclerotigenes</name>
    <dbReference type="NCBI Taxonomy" id="656917"/>
    <lineage>
        <taxon>Eukaryota</taxon>
        <taxon>Fungi</taxon>
        <taxon>Dikarya</taxon>
        <taxon>Ascomycota</taxon>
        <taxon>Pezizomycotina</taxon>
        <taxon>Eurotiomycetes</taxon>
        <taxon>Eurotiomycetidae</taxon>
        <taxon>Eurotiales</taxon>
        <taxon>Aspergillaceae</taxon>
        <taxon>Aspergillus</taxon>
        <taxon>Aspergillus subgen. Circumdati</taxon>
    </lineage>
</organism>
<protein>
    <submittedName>
        <fullName evidence="1">Uncharacterized protein</fullName>
    </submittedName>
</protein>
<reference evidence="1 2" key="1">
    <citation type="submission" date="2019-04" db="EMBL/GenBank/DDBJ databases">
        <title>Fungal friends and foes A comparative genomics study of 23 Aspergillus species from section Flavi.</title>
        <authorList>
            <consortium name="DOE Joint Genome Institute"/>
            <person name="Kjaerbolling I."/>
            <person name="Vesth T.C."/>
            <person name="Frisvad J.C."/>
            <person name="Nybo J.L."/>
            <person name="Theobald S."/>
            <person name="Kildgaard S."/>
            <person name="Petersen T.I."/>
            <person name="Kuo A."/>
            <person name="Sato A."/>
            <person name="Lyhne E.K."/>
            <person name="Kogle M.E."/>
            <person name="Wiebenga A."/>
            <person name="Kun R.S."/>
            <person name="Lubbers R.J."/>
            <person name="Makela M.R."/>
            <person name="Barry K."/>
            <person name="Chovatia M."/>
            <person name="Clum A."/>
            <person name="Daum C."/>
            <person name="Haridas S."/>
            <person name="He G."/>
            <person name="LaButti K."/>
            <person name="Lipzen A."/>
            <person name="Mondo S."/>
            <person name="Pangilinan J."/>
            <person name="Riley R."/>
            <person name="Salamov A."/>
            <person name="Simmons B.A."/>
            <person name="Magnuson J.K."/>
            <person name="Henrissat B."/>
            <person name="Mortensen U.H."/>
            <person name="Larsen T.O."/>
            <person name="De vries R.P."/>
            <person name="Grigoriev I.V."/>
            <person name="Machida M."/>
            <person name="Baker S.E."/>
            <person name="Andersen M.R."/>
        </authorList>
    </citation>
    <scope>NUCLEOTIDE SEQUENCE [LARGE SCALE GENOMIC DNA]</scope>
    <source>
        <strain evidence="1 2">CBS 117635</strain>
    </source>
</reference>
<proteinExistence type="predicted"/>
<keyword evidence="2" id="KW-1185">Reference proteome</keyword>
<gene>
    <name evidence="1" type="ORF">BDV30DRAFT_11470</name>
</gene>
<dbReference type="EMBL" id="ML732867">
    <property type="protein sequence ID" value="KAB8268498.1"/>
    <property type="molecule type" value="Genomic_DNA"/>
</dbReference>
<accession>A0A5N6IQ42</accession>
<name>A0A5N6IQ42_9EURO</name>
<sequence length="95" mass="10584">MFCCPVSEVKSWLRFPLAAGQTLFGRRAMAIFQLACARISADFETVSVAQSRANGTGIRGCHCIVRTKMPLYVSYNLAIPTTDEMILYVLQHIII</sequence>
<evidence type="ECO:0000313" key="1">
    <source>
        <dbReference type="EMBL" id="KAB8268498.1"/>
    </source>
</evidence>
<dbReference type="Proteomes" id="UP000326289">
    <property type="component" value="Unassembled WGS sequence"/>
</dbReference>
<dbReference type="AlphaFoldDB" id="A0A5N6IQ42"/>